<accession>A0AAD9L8B3</accession>
<evidence type="ECO:0000313" key="11">
    <source>
        <dbReference type="EMBL" id="KAK1926079.1"/>
    </source>
</evidence>
<organism evidence="11 12">
    <name type="scientific">Papiliotrema laurentii</name>
    <name type="common">Cryptococcus laurentii</name>
    <dbReference type="NCBI Taxonomy" id="5418"/>
    <lineage>
        <taxon>Eukaryota</taxon>
        <taxon>Fungi</taxon>
        <taxon>Dikarya</taxon>
        <taxon>Basidiomycota</taxon>
        <taxon>Agaricomycotina</taxon>
        <taxon>Tremellomycetes</taxon>
        <taxon>Tremellales</taxon>
        <taxon>Rhynchogastremaceae</taxon>
        <taxon>Papiliotrema</taxon>
    </lineage>
</organism>
<dbReference type="GO" id="GO:0098552">
    <property type="term" value="C:side of membrane"/>
    <property type="evidence" value="ECO:0007669"/>
    <property type="project" value="UniProtKB-KW"/>
</dbReference>
<dbReference type="PANTHER" id="PTHR34992">
    <property type="entry name" value="HYPHAL ANASTAMOSIS-7 PROTEIN"/>
    <property type="match status" value="1"/>
</dbReference>
<reference evidence="11" key="1">
    <citation type="submission" date="2023-02" db="EMBL/GenBank/DDBJ databases">
        <title>Identification and recombinant expression of a fungal hydrolase from Papiliotrema laurentii that hydrolyzes apple cutin and clears colloidal polyester polyurethane.</title>
        <authorList>
            <consortium name="DOE Joint Genome Institute"/>
            <person name="Roman V.A."/>
            <person name="Bojanowski C."/>
            <person name="Crable B.R."/>
            <person name="Wagner D.N."/>
            <person name="Hung C.S."/>
            <person name="Nadeau L.J."/>
            <person name="Schratz L."/>
            <person name="Haridas S."/>
            <person name="Pangilinan J."/>
            <person name="Lipzen A."/>
            <person name="Na H."/>
            <person name="Yan M."/>
            <person name="Ng V."/>
            <person name="Grigoriev I.V."/>
            <person name="Spatafora J.W."/>
            <person name="Barlow D."/>
            <person name="Biffinger J."/>
            <person name="Kelley-Loughnane N."/>
            <person name="Varaljay V.A."/>
            <person name="Crookes-Goodson W.J."/>
        </authorList>
    </citation>
    <scope>NUCLEOTIDE SEQUENCE</scope>
    <source>
        <strain evidence="11">5307AH</strain>
    </source>
</reference>
<proteinExistence type="predicted"/>
<dbReference type="Proteomes" id="UP001182556">
    <property type="component" value="Unassembled WGS sequence"/>
</dbReference>
<feature type="region of interest" description="Disordered" evidence="8">
    <location>
        <begin position="176"/>
        <end position="216"/>
    </location>
</feature>
<name>A0AAD9L8B3_PAPLA</name>
<protein>
    <recommendedName>
        <fullName evidence="10">Copper acquisition factor BIM1-like domain-containing protein</fullName>
    </recommendedName>
</protein>
<keyword evidence="12" id="KW-1185">Reference proteome</keyword>
<dbReference type="Pfam" id="PF20238">
    <property type="entry name" value="BIM1-like_dom"/>
    <property type="match status" value="1"/>
</dbReference>
<sequence length="244" mass="24923">MLTINRLNLLGLVLCASTSLAHFTLDFPTSRGFDEDKEPGFCGGFTQPSAERTPFPLSSGALWIDSHHPAATVDAFLSVSNNPTSFDDFNSTSNGTSIPMVTNFFQVKAAGEYCWNVNLEGLGIGLTNGSLVTIQVQFNGGDGNLYQCADLILLSDYTLPSNLTCPTDATQNPTGTVSFAGAAGSTSSSGGQDNASSSSASQTSSPTSASSAAAHSSGAATSGKQSASLGMVGFLATLAGFAFV</sequence>
<keyword evidence="6" id="KW-0325">Glycoprotein</keyword>
<dbReference type="EMBL" id="JAODAN010000002">
    <property type="protein sequence ID" value="KAK1926079.1"/>
    <property type="molecule type" value="Genomic_DNA"/>
</dbReference>
<feature type="chain" id="PRO_5042063181" description="Copper acquisition factor BIM1-like domain-containing protein" evidence="9">
    <location>
        <begin position="22"/>
        <end position="244"/>
    </location>
</feature>
<feature type="domain" description="Copper acquisition factor BIM1-like" evidence="10">
    <location>
        <begin position="21"/>
        <end position="165"/>
    </location>
</feature>
<evidence type="ECO:0000313" key="12">
    <source>
        <dbReference type="Proteomes" id="UP001182556"/>
    </source>
</evidence>
<keyword evidence="7" id="KW-0449">Lipoprotein</keyword>
<dbReference type="AlphaFoldDB" id="A0AAD9L8B3"/>
<evidence type="ECO:0000259" key="10">
    <source>
        <dbReference type="Pfam" id="PF20238"/>
    </source>
</evidence>
<dbReference type="PANTHER" id="PTHR34992:SF11">
    <property type="entry name" value="COPPER ACQUISITION FACTOR BIM1-LIKE DOMAIN-CONTAINING PROTEIN"/>
    <property type="match status" value="1"/>
</dbReference>
<feature type="signal peptide" evidence="9">
    <location>
        <begin position="1"/>
        <end position="21"/>
    </location>
</feature>
<gene>
    <name evidence="11" type="ORF">DB88DRAFT_504185</name>
</gene>
<evidence type="ECO:0000256" key="2">
    <source>
        <dbReference type="ARBA" id="ARBA00022475"/>
    </source>
</evidence>
<comment type="caution">
    <text evidence="11">The sequence shown here is derived from an EMBL/GenBank/DDBJ whole genome shotgun (WGS) entry which is preliminary data.</text>
</comment>
<dbReference type="InterPro" id="IPR046936">
    <property type="entry name" value="BIM1-like"/>
</dbReference>
<keyword evidence="5" id="KW-0472">Membrane</keyword>
<keyword evidence="4 9" id="KW-0732">Signal</keyword>
<evidence type="ECO:0000256" key="8">
    <source>
        <dbReference type="SAM" id="MobiDB-lite"/>
    </source>
</evidence>
<dbReference type="CDD" id="cd21176">
    <property type="entry name" value="LPMO_auxiliary-like"/>
    <property type="match status" value="1"/>
</dbReference>
<evidence type="ECO:0000256" key="5">
    <source>
        <dbReference type="ARBA" id="ARBA00023136"/>
    </source>
</evidence>
<evidence type="ECO:0000256" key="4">
    <source>
        <dbReference type="ARBA" id="ARBA00022729"/>
    </source>
</evidence>
<evidence type="ECO:0000256" key="9">
    <source>
        <dbReference type="SAM" id="SignalP"/>
    </source>
</evidence>
<comment type="subcellular location">
    <subcellularLocation>
        <location evidence="1">Cell membrane</location>
        <topology evidence="1">Lipid-anchor</topology>
        <topology evidence="1">GPI-anchor</topology>
    </subcellularLocation>
</comment>
<evidence type="ECO:0000256" key="6">
    <source>
        <dbReference type="ARBA" id="ARBA00023180"/>
    </source>
</evidence>
<keyword evidence="2" id="KW-1003">Cell membrane</keyword>
<evidence type="ECO:0000256" key="1">
    <source>
        <dbReference type="ARBA" id="ARBA00004609"/>
    </source>
</evidence>
<evidence type="ECO:0000256" key="3">
    <source>
        <dbReference type="ARBA" id="ARBA00022622"/>
    </source>
</evidence>
<keyword evidence="3" id="KW-0336">GPI-anchor</keyword>
<evidence type="ECO:0000256" key="7">
    <source>
        <dbReference type="ARBA" id="ARBA00023288"/>
    </source>
</evidence>
<dbReference type="InterPro" id="IPR046530">
    <property type="entry name" value="BIM1-like_dom"/>
</dbReference>
<dbReference type="GO" id="GO:0005886">
    <property type="term" value="C:plasma membrane"/>
    <property type="evidence" value="ECO:0007669"/>
    <property type="project" value="UniProtKB-SubCell"/>
</dbReference>